<evidence type="ECO:0000259" key="3">
    <source>
        <dbReference type="Pfam" id="PF08544"/>
    </source>
</evidence>
<evidence type="ECO:0000313" key="4">
    <source>
        <dbReference type="EMBL" id="GGY35739.1"/>
    </source>
</evidence>
<dbReference type="Pfam" id="PF08544">
    <property type="entry name" value="GHMP_kinases_C"/>
    <property type="match status" value="1"/>
</dbReference>
<sequence length="74" mass="7310">MIDQLVEIVKNVIGGQGGVRMTGGGFGGCVVALVPEAQVAPVRAAVEQQYPGPNGQGATIYVCKASPGAGVISA</sequence>
<dbReference type="PANTHER" id="PTHR10457:SF7">
    <property type="entry name" value="GALACTOKINASE-RELATED"/>
    <property type="match status" value="1"/>
</dbReference>
<dbReference type="PANTHER" id="PTHR10457">
    <property type="entry name" value="MEVALONATE KINASE/GALACTOKINASE"/>
    <property type="match status" value="1"/>
</dbReference>
<dbReference type="SUPFAM" id="SSF55060">
    <property type="entry name" value="GHMP Kinase, C-terminal domain"/>
    <property type="match status" value="1"/>
</dbReference>
<dbReference type="Gene3D" id="3.30.70.890">
    <property type="entry name" value="GHMP kinase, C-terminal domain"/>
    <property type="match status" value="1"/>
</dbReference>
<proteinExistence type="predicted"/>
<dbReference type="GO" id="GO:0005524">
    <property type="term" value="F:ATP binding"/>
    <property type="evidence" value="ECO:0007669"/>
    <property type="project" value="UniProtKB-KW"/>
</dbReference>
<keyword evidence="1" id="KW-0547">Nucleotide-binding</keyword>
<gene>
    <name evidence="4" type="ORF">GCM10007387_17440</name>
</gene>
<protein>
    <recommendedName>
        <fullName evidence="3">GHMP kinase C-terminal domain-containing protein</fullName>
    </recommendedName>
</protein>
<reference evidence="4" key="2">
    <citation type="submission" date="2022-12" db="EMBL/GenBank/DDBJ databases">
        <authorList>
            <person name="Sun Q."/>
            <person name="Kim S."/>
        </authorList>
    </citation>
    <scope>NUCLEOTIDE SEQUENCE</scope>
    <source>
        <strain evidence="4">KCTC 12343</strain>
    </source>
</reference>
<keyword evidence="2" id="KW-0067">ATP-binding</keyword>
<dbReference type="RefSeq" id="WP_229427481.1">
    <property type="nucleotide sequence ID" value="NZ_BMWV01000003.1"/>
</dbReference>
<dbReference type="GO" id="GO:0006012">
    <property type="term" value="P:galactose metabolic process"/>
    <property type="evidence" value="ECO:0007669"/>
    <property type="project" value="TreeGrafter"/>
</dbReference>
<accession>A0AA87XVS8</accession>
<dbReference type="AlphaFoldDB" id="A0AA87XVS8"/>
<name>A0AA87XVS8_9BURK</name>
<dbReference type="EMBL" id="BMWV01000003">
    <property type="protein sequence ID" value="GGY35739.1"/>
    <property type="molecule type" value="Genomic_DNA"/>
</dbReference>
<dbReference type="GO" id="GO:0004335">
    <property type="term" value="F:galactokinase activity"/>
    <property type="evidence" value="ECO:0007669"/>
    <property type="project" value="TreeGrafter"/>
</dbReference>
<evidence type="ECO:0000313" key="5">
    <source>
        <dbReference type="Proteomes" id="UP000628442"/>
    </source>
</evidence>
<dbReference type="InterPro" id="IPR013750">
    <property type="entry name" value="GHMP_kinase_C_dom"/>
</dbReference>
<comment type="caution">
    <text evidence="4">The sequence shown here is derived from an EMBL/GenBank/DDBJ whole genome shotgun (WGS) entry which is preliminary data.</text>
</comment>
<evidence type="ECO:0000256" key="2">
    <source>
        <dbReference type="ARBA" id="ARBA00022840"/>
    </source>
</evidence>
<dbReference type="Proteomes" id="UP000628442">
    <property type="component" value="Unassembled WGS sequence"/>
</dbReference>
<evidence type="ECO:0000256" key="1">
    <source>
        <dbReference type="ARBA" id="ARBA00022741"/>
    </source>
</evidence>
<dbReference type="InterPro" id="IPR036554">
    <property type="entry name" value="GHMP_kinase_C_sf"/>
</dbReference>
<dbReference type="GO" id="GO:0005829">
    <property type="term" value="C:cytosol"/>
    <property type="evidence" value="ECO:0007669"/>
    <property type="project" value="TreeGrafter"/>
</dbReference>
<organism evidence="4 5">
    <name type="scientific">Pseudoduganella albidiflava</name>
    <dbReference type="NCBI Taxonomy" id="321983"/>
    <lineage>
        <taxon>Bacteria</taxon>
        <taxon>Pseudomonadati</taxon>
        <taxon>Pseudomonadota</taxon>
        <taxon>Betaproteobacteria</taxon>
        <taxon>Burkholderiales</taxon>
        <taxon>Oxalobacteraceae</taxon>
        <taxon>Telluria group</taxon>
        <taxon>Pseudoduganella</taxon>
    </lineage>
</organism>
<reference evidence="4" key="1">
    <citation type="journal article" date="2014" name="Int. J. Syst. Evol. Microbiol.">
        <title>Complete genome sequence of Corynebacterium casei LMG S-19264T (=DSM 44701T), isolated from a smear-ripened cheese.</title>
        <authorList>
            <consortium name="US DOE Joint Genome Institute (JGI-PGF)"/>
            <person name="Walter F."/>
            <person name="Albersmeier A."/>
            <person name="Kalinowski J."/>
            <person name="Ruckert C."/>
        </authorList>
    </citation>
    <scope>NUCLEOTIDE SEQUENCE</scope>
    <source>
        <strain evidence="4">KCTC 12343</strain>
    </source>
</reference>
<feature type="domain" description="GHMP kinase C-terminal" evidence="3">
    <location>
        <begin position="16"/>
        <end position="51"/>
    </location>
</feature>